<dbReference type="PANTHER" id="PTHR20275:SF0">
    <property type="entry name" value="NAD KINASE"/>
    <property type="match status" value="1"/>
</dbReference>
<dbReference type="InterPro" id="IPR002504">
    <property type="entry name" value="NADK"/>
</dbReference>
<dbReference type="Pfam" id="PF20143">
    <property type="entry name" value="NAD_kinase_C"/>
    <property type="match status" value="1"/>
</dbReference>
<evidence type="ECO:0000256" key="4">
    <source>
        <dbReference type="ARBA" id="ARBA00022777"/>
    </source>
</evidence>
<reference evidence="9 10" key="1">
    <citation type="journal article" date="2018" name="MBio">
        <title>Comparative Genomics Reveals the Core Gene Toolbox for the Fungus-Insect Symbiosis.</title>
        <authorList>
            <person name="Wang Y."/>
            <person name="Stata M."/>
            <person name="Wang W."/>
            <person name="Stajich J.E."/>
            <person name="White M.M."/>
            <person name="Moncalvo J.M."/>
        </authorList>
    </citation>
    <scope>NUCLEOTIDE SEQUENCE [LARGE SCALE GENOMIC DNA]</scope>
    <source>
        <strain evidence="9 10">SWE-8-4</strain>
    </source>
</reference>
<comment type="similarity">
    <text evidence="1">Belongs to the NAD kinase family.</text>
</comment>
<evidence type="ECO:0000256" key="7">
    <source>
        <dbReference type="ARBA" id="ARBA00023027"/>
    </source>
</evidence>
<dbReference type="GO" id="GO:0003951">
    <property type="term" value="F:NAD+ kinase activity"/>
    <property type="evidence" value="ECO:0007669"/>
    <property type="project" value="InterPro"/>
</dbReference>
<proteinExistence type="inferred from homology"/>
<dbReference type="STRING" id="133385.A0A2T9YVS7"/>
<keyword evidence="10" id="KW-1185">Reference proteome</keyword>
<comment type="caution">
    <text evidence="9">The sequence shown here is derived from an EMBL/GenBank/DDBJ whole genome shotgun (WGS) entry which is preliminary data.</text>
</comment>
<dbReference type="GO" id="GO:0019674">
    <property type="term" value="P:NAD+ metabolic process"/>
    <property type="evidence" value="ECO:0007669"/>
    <property type="project" value="InterPro"/>
</dbReference>
<evidence type="ECO:0000256" key="8">
    <source>
        <dbReference type="SAM" id="MobiDB-lite"/>
    </source>
</evidence>
<evidence type="ECO:0000256" key="5">
    <source>
        <dbReference type="ARBA" id="ARBA00022840"/>
    </source>
</evidence>
<dbReference type="OrthoDB" id="24581at2759"/>
<dbReference type="AlphaFoldDB" id="A0A2T9YVS7"/>
<keyword evidence="5" id="KW-0067">ATP-binding</keyword>
<dbReference type="GO" id="GO:0005524">
    <property type="term" value="F:ATP binding"/>
    <property type="evidence" value="ECO:0007669"/>
    <property type="project" value="UniProtKB-KW"/>
</dbReference>
<keyword evidence="3" id="KW-0547">Nucleotide-binding</keyword>
<sequence>MNYEIKNSVMQPQYVQDKKSTNLETEPPLETSKLELFEFSSNSAVTSTNENLDTTDFTSNSLTQNSSIPLSKLSSSGKEVQLEEGFTHHQNSLRNTNTENNRFKLVNSFASLKETCKKIGSTSIKFINSGNIIIISKPGESQIVSLTRELAIWLLTTTFSATNTPFTVKNGTQKDDFNKMGSSDSIASSDKITPADDDIEPHLIIDDITNDSFNKFNKDSPAHLQTTINLKELEDVLLPIHPTELPNKKPIKTKKAVSYTKNKRSQSTNMPKKFTTPLHSEANIQDNPTCKLAGVNEDECLNMVLGTTPFPKYTKEQTFKILNEVVVDRGSNPFLTVLELFADGKHLTTVQADGLVLSTPTGSTAYSLAAGGSLVHPEIPAILVTPICPHTLSFRPMLLPDSIVLKVQVPLDSRNTAWVSFDGRNRIELNKGDYIQLSASNSPLPSMSRSSNKSFDWINSIQRSLNWNLRERQKEFKNSELLGDNNSGALSDELADDEL</sequence>
<keyword evidence="4" id="KW-0418">Kinase</keyword>
<name>A0A2T9YVS7_9FUNG</name>
<evidence type="ECO:0000256" key="6">
    <source>
        <dbReference type="ARBA" id="ARBA00022857"/>
    </source>
</evidence>
<evidence type="ECO:0000313" key="10">
    <source>
        <dbReference type="Proteomes" id="UP000245383"/>
    </source>
</evidence>
<feature type="region of interest" description="Disordered" evidence="8">
    <location>
        <begin position="480"/>
        <end position="499"/>
    </location>
</feature>
<evidence type="ECO:0000313" key="9">
    <source>
        <dbReference type="EMBL" id="PVU96441.1"/>
    </source>
</evidence>
<keyword evidence="2" id="KW-0808">Transferase</keyword>
<dbReference type="FunFam" id="2.60.200.30:FF:000009">
    <property type="entry name" value="Poly(P)/ATP NAD kinase"/>
    <property type="match status" value="1"/>
</dbReference>
<evidence type="ECO:0008006" key="11">
    <source>
        <dbReference type="Google" id="ProtNLM"/>
    </source>
</evidence>
<dbReference type="Gene3D" id="2.60.200.30">
    <property type="entry name" value="Probable inorganic polyphosphate/atp-NAD kinase, domain 2"/>
    <property type="match status" value="1"/>
</dbReference>
<protein>
    <recommendedName>
        <fullName evidence="11">NAD+ kinase</fullName>
    </recommendedName>
</protein>
<dbReference type="GO" id="GO:0006741">
    <property type="term" value="P:NADP+ biosynthetic process"/>
    <property type="evidence" value="ECO:0007669"/>
    <property type="project" value="InterPro"/>
</dbReference>
<keyword evidence="7" id="KW-0520">NAD</keyword>
<accession>A0A2T9YVS7</accession>
<evidence type="ECO:0000256" key="3">
    <source>
        <dbReference type="ARBA" id="ARBA00022741"/>
    </source>
</evidence>
<gene>
    <name evidence="9" type="ORF">BB561_001180</name>
</gene>
<dbReference type="Proteomes" id="UP000245383">
    <property type="component" value="Unassembled WGS sequence"/>
</dbReference>
<dbReference type="HAMAP" id="MF_00361">
    <property type="entry name" value="NAD_kinase"/>
    <property type="match status" value="1"/>
</dbReference>
<dbReference type="InterPro" id="IPR017437">
    <property type="entry name" value="ATP-NAD_kinase_PpnK-typ_C"/>
</dbReference>
<evidence type="ECO:0000256" key="2">
    <source>
        <dbReference type="ARBA" id="ARBA00022679"/>
    </source>
</evidence>
<dbReference type="InterPro" id="IPR016064">
    <property type="entry name" value="NAD/diacylglycerol_kinase_sf"/>
</dbReference>
<keyword evidence="6" id="KW-0521">NADP</keyword>
<dbReference type="PANTHER" id="PTHR20275">
    <property type="entry name" value="NAD KINASE"/>
    <property type="match status" value="1"/>
</dbReference>
<organism evidence="9 10">
    <name type="scientific">Smittium simulii</name>
    <dbReference type="NCBI Taxonomy" id="133385"/>
    <lineage>
        <taxon>Eukaryota</taxon>
        <taxon>Fungi</taxon>
        <taxon>Fungi incertae sedis</taxon>
        <taxon>Zoopagomycota</taxon>
        <taxon>Kickxellomycotina</taxon>
        <taxon>Harpellomycetes</taxon>
        <taxon>Harpellales</taxon>
        <taxon>Legeriomycetaceae</taxon>
        <taxon>Smittium</taxon>
    </lineage>
</organism>
<dbReference type="EMBL" id="MBFR01000032">
    <property type="protein sequence ID" value="PVU96441.1"/>
    <property type="molecule type" value="Genomic_DNA"/>
</dbReference>
<evidence type="ECO:0000256" key="1">
    <source>
        <dbReference type="ARBA" id="ARBA00010995"/>
    </source>
</evidence>
<dbReference type="SUPFAM" id="SSF111331">
    <property type="entry name" value="NAD kinase/diacylglycerol kinase-like"/>
    <property type="match status" value="1"/>
</dbReference>
<feature type="region of interest" description="Disordered" evidence="8">
    <location>
        <begin position="253"/>
        <end position="275"/>
    </location>
</feature>